<accession>A0A2P5A3R2</accession>
<keyword evidence="2" id="KW-1185">Reference proteome</keyword>
<dbReference type="Proteomes" id="UP000237105">
    <property type="component" value="Unassembled WGS sequence"/>
</dbReference>
<dbReference type="Pfam" id="PF14223">
    <property type="entry name" value="Retrotran_gag_2"/>
    <property type="match status" value="1"/>
</dbReference>
<sequence length="106" mass="11905">MGESLLTHMVGCYIFAQVWQTLELYFASQTKVKISQFKTQLQNLTKGDLSLNIYLSKVKALVDQLASLGHILTTTHHIDAIFEGLLSECDTFVLTINTLTYTYTVA</sequence>
<organism evidence="1 2">
    <name type="scientific">Parasponia andersonii</name>
    <name type="common">Sponia andersonii</name>
    <dbReference type="NCBI Taxonomy" id="3476"/>
    <lineage>
        <taxon>Eukaryota</taxon>
        <taxon>Viridiplantae</taxon>
        <taxon>Streptophyta</taxon>
        <taxon>Embryophyta</taxon>
        <taxon>Tracheophyta</taxon>
        <taxon>Spermatophyta</taxon>
        <taxon>Magnoliopsida</taxon>
        <taxon>eudicotyledons</taxon>
        <taxon>Gunneridae</taxon>
        <taxon>Pentapetalae</taxon>
        <taxon>rosids</taxon>
        <taxon>fabids</taxon>
        <taxon>Rosales</taxon>
        <taxon>Cannabaceae</taxon>
        <taxon>Parasponia</taxon>
    </lineage>
</organism>
<dbReference type="EMBL" id="JXTB01001331">
    <property type="protein sequence ID" value="PON31190.1"/>
    <property type="molecule type" value="Genomic_DNA"/>
</dbReference>
<proteinExistence type="predicted"/>
<dbReference type="AlphaFoldDB" id="A0A2P5A3R2"/>
<evidence type="ECO:0000313" key="1">
    <source>
        <dbReference type="EMBL" id="PON31190.1"/>
    </source>
</evidence>
<dbReference type="PANTHER" id="PTHR47481:SF31">
    <property type="entry name" value="OS01G0873500 PROTEIN"/>
    <property type="match status" value="1"/>
</dbReference>
<comment type="caution">
    <text evidence="1">The sequence shown here is derived from an EMBL/GenBank/DDBJ whole genome shotgun (WGS) entry which is preliminary data.</text>
</comment>
<reference evidence="2" key="1">
    <citation type="submission" date="2016-06" db="EMBL/GenBank/DDBJ databases">
        <title>Parallel loss of symbiosis genes in relatives of nitrogen-fixing non-legume Parasponia.</title>
        <authorList>
            <person name="Van Velzen R."/>
            <person name="Holmer R."/>
            <person name="Bu F."/>
            <person name="Rutten L."/>
            <person name="Van Zeijl A."/>
            <person name="Liu W."/>
            <person name="Santuari L."/>
            <person name="Cao Q."/>
            <person name="Sharma T."/>
            <person name="Shen D."/>
            <person name="Roswanjaya Y."/>
            <person name="Wardhani T."/>
            <person name="Kalhor M.S."/>
            <person name="Jansen J."/>
            <person name="Van den Hoogen J."/>
            <person name="Gungor B."/>
            <person name="Hartog M."/>
            <person name="Hontelez J."/>
            <person name="Verver J."/>
            <person name="Yang W.-C."/>
            <person name="Schijlen E."/>
            <person name="Repin R."/>
            <person name="Schilthuizen M."/>
            <person name="Schranz E."/>
            <person name="Heidstra R."/>
            <person name="Miyata K."/>
            <person name="Fedorova E."/>
            <person name="Kohlen W."/>
            <person name="Bisseling T."/>
            <person name="Smit S."/>
            <person name="Geurts R."/>
        </authorList>
    </citation>
    <scope>NUCLEOTIDE SEQUENCE [LARGE SCALE GENOMIC DNA]</scope>
    <source>
        <strain evidence="2">cv. WU1-14</strain>
    </source>
</reference>
<protein>
    <submittedName>
        <fullName evidence="1">Uncharacterized protein</fullName>
    </submittedName>
</protein>
<dbReference type="PANTHER" id="PTHR47481">
    <property type="match status" value="1"/>
</dbReference>
<evidence type="ECO:0000313" key="2">
    <source>
        <dbReference type="Proteomes" id="UP000237105"/>
    </source>
</evidence>
<name>A0A2P5A3R2_PARAD</name>
<gene>
    <name evidence="1" type="ORF">PanWU01x14_371770</name>
</gene>
<dbReference type="OrthoDB" id="913984at2759"/>